<dbReference type="CDD" id="cd02972">
    <property type="entry name" value="DsbA_family"/>
    <property type="match status" value="1"/>
</dbReference>
<feature type="transmembrane region" description="Helical" evidence="2">
    <location>
        <begin position="97"/>
        <end position="121"/>
    </location>
</feature>
<feature type="transmembrane region" description="Helical" evidence="2">
    <location>
        <begin position="40"/>
        <end position="61"/>
    </location>
</feature>
<organism evidence="4 5">
    <name type="scientific">Leucobacter chromiisoli</name>
    <dbReference type="NCBI Taxonomy" id="2796471"/>
    <lineage>
        <taxon>Bacteria</taxon>
        <taxon>Bacillati</taxon>
        <taxon>Actinomycetota</taxon>
        <taxon>Actinomycetes</taxon>
        <taxon>Micrococcales</taxon>
        <taxon>Microbacteriaceae</taxon>
        <taxon>Leucobacter</taxon>
    </lineage>
</organism>
<dbReference type="Gene3D" id="3.40.30.10">
    <property type="entry name" value="Glutaredoxin"/>
    <property type="match status" value="1"/>
</dbReference>
<keyword evidence="2" id="KW-1133">Transmembrane helix</keyword>
<dbReference type="EMBL" id="JAEHOH010000006">
    <property type="protein sequence ID" value="MBK0418398.1"/>
    <property type="molecule type" value="Genomic_DNA"/>
</dbReference>
<dbReference type="SUPFAM" id="SSF52833">
    <property type="entry name" value="Thioredoxin-like"/>
    <property type="match status" value="1"/>
</dbReference>
<evidence type="ECO:0000313" key="5">
    <source>
        <dbReference type="Proteomes" id="UP000608530"/>
    </source>
</evidence>
<dbReference type="Pfam" id="PF13462">
    <property type="entry name" value="Thioredoxin_4"/>
    <property type="match status" value="1"/>
</dbReference>
<feature type="domain" description="Thioredoxin-like fold" evidence="3">
    <location>
        <begin position="187"/>
        <end position="314"/>
    </location>
</feature>
<dbReference type="RefSeq" id="WP_200114510.1">
    <property type="nucleotide sequence ID" value="NZ_JAEHOH010000006.1"/>
</dbReference>
<evidence type="ECO:0000313" key="4">
    <source>
        <dbReference type="EMBL" id="MBK0418398.1"/>
    </source>
</evidence>
<evidence type="ECO:0000256" key="2">
    <source>
        <dbReference type="SAM" id="Phobius"/>
    </source>
</evidence>
<dbReference type="AlphaFoldDB" id="A0A934UUP6"/>
<accession>A0A934UUP6</accession>
<reference evidence="4" key="1">
    <citation type="submission" date="2020-12" db="EMBL/GenBank/DDBJ databases">
        <title>Leucobacter sp. CAS1, isolated from Chromium sludge.</title>
        <authorList>
            <person name="Xu Z."/>
        </authorList>
    </citation>
    <scope>NUCLEOTIDE SEQUENCE</scope>
    <source>
        <strain evidence="4">CSA1</strain>
    </source>
</reference>
<protein>
    <submittedName>
        <fullName evidence="4">Thioredoxin domain-containing protein</fullName>
    </submittedName>
</protein>
<dbReference type="InterPro" id="IPR036249">
    <property type="entry name" value="Thioredoxin-like_sf"/>
</dbReference>
<feature type="transmembrane region" description="Helical" evidence="2">
    <location>
        <begin position="67"/>
        <end position="85"/>
    </location>
</feature>
<keyword evidence="5" id="KW-1185">Reference proteome</keyword>
<keyword evidence="2" id="KW-0472">Membrane</keyword>
<proteinExistence type="predicted"/>
<comment type="caution">
    <text evidence="4">The sequence shown here is derived from an EMBL/GenBank/DDBJ whole genome shotgun (WGS) entry which is preliminary data.</text>
</comment>
<name>A0A934UUP6_9MICO</name>
<gene>
    <name evidence="4" type="ORF">JD276_05040</name>
</gene>
<evidence type="ECO:0000259" key="3">
    <source>
        <dbReference type="Pfam" id="PF13462"/>
    </source>
</evidence>
<feature type="region of interest" description="Disordered" evidence="1">
    <location>
        <begin position="1"/>
        <end position="32"/>
    </location>
</feature>
<evidence type="ECO:0000256" key="1">
    <source>
        <dbReference type="SAM" id="MobiDB-lite"/>
    </source>
</evidence>
<feature type="compositionally biased region" description="Basic and acidic residues" evidence="1">
    <location>
        <begin position="1"/>
        <end position="11"/>
    </location>
</feature>
<dbReference type="InterPro" id="IPR012336">
    <property type="entry name" value="Thioredoxin-like_fold"/>
</dbReference>
<sequence length="369" mass="37009">MSDEPQTHRGTEPVAGAPGPSGPPPNPFAGAARPVRGGGLGVAAMAAGLAALLTSGVAALYFSPFTVAGAVIGIAALALGAVSLARRTRPIWPSVAGVVAGGLAVAVALASGVLATAALLAPDGPTAGAGAGSAPGADPEQQLAVEWPRNMATGGILLEEGMSARRSDAPAHNALPSPLEADRASGPTDIRLYVDYRCPYCAVFEEASGDALEEAVNAGEATLEIHPLTFLDSVSQGSSYSSRAAAAVACVADAQPADAWSAHRALLDPTVQPPENTPGYDNREIGELLGHATGGLGDEARSCIEAERFVPFAQALGSWISANPVPGAQDPGLRVEGTPLAVVNGAPYPGDPADPAAFRDFLAEQGVRL</sequence>
<dbReference type="Proteomes" id="UP000608530">
    <property type="component" value="Unassembled WGS sequence"/>
</dbReference>
<keyword evidence="2" id="KW-0812">Transmembrane</keyword>